<dbReference type="AlphaFoldDB" id="A0A931HEY6"/>
<accession>A0A931HEY6</accession>
<evidence type="ECO:0000256" key="8">
    <source>
        <dbReference type="NCBIfam" id="TIGR03221"/>
    </source>
</evidence>
<evidence type="ECO:0000256" key="3">
    <source>
        <dbReference type="ARBA" id="ARBA00010882"/>
    </source>
</evidence>
<dbReference type="GO" id="GO:0016159">
    <property type="term" value="F:muconolactone delta-isomerase activity"/>
    <property type="evidence" value="ECO:0007669"/>
    <property type="project" value="UniProtKB-UniRule"/>
</dbReference>
<proteinExistence type="inferred from homology"/>
<dbReference type="InterPro" id="IPR026029">
    <property type="entry name" value="MLI_dom"/>
</dbReference>
<evidence type="ECO:0000256" key="6">
    <source>
        <dbReference type="ARBA" id="ARBA00022797"/>
    </source>
</evidence>
<dbReference type="PIRSF" id="PIRSF001486">
    <property type="entry name" value="CatC"/>
    <property type="match status" value="1"/>
</dbReference>
<gene>
    <name evidence="11" type="primary">catC</name>
    <name evidence="11" type="ORF">I5E68_18350</name>
</gene>
<keyword evidence="12" id="KW-1185">Reference proteome</keyword>
<dbReference type="InterPro" id="IPR011008">
    <property type="entry name" value="Dimeric_a/b-barrel"/>
</dbReference>
<dbReference type="EMBL" id="JADZGI010000005">
    <property type="protein sequence ID" value="MBH0114912.1"/>
    <property type="molecule type" value="Genomic_DNA"/>
</dbReference>
<comment type="pathway">
    <text evidence="2 9">Aromatic compound metabolism; beta-ketoadipate pathway; 5-oxo-4,5-dihydro-2-furylacetate from catechol: step 3/3.</text>
</comment>
<comment type="subunit">
    <text evidence="4">Homodecamer.</text>
</comment>
<dbReference type="GO" id="GO:0042952">
    <property type="term" value="P:beta-ketoadipate pathway"/>
    <property type="evidence" value="ECO:0007669"/>
    <property type="project" value="UniProtKB-UniRule"/>
</dbReference>
<evidence type="ECO:0000313" key="12">
    <source>
        <dbReference type="Proteomes" id="UP000617634"/>
    </source>
</evidence>
<dbReference type="Pfam" id="PF02426">
    <property type="entry name" value="MIase"/>
    <property type="match status" value="1"/>
</dbReference>
<dbReference type="InterPro" id="IPR003464">
    <property type="entry name" value="Muconolactone_d_Isoase"/>
</dbReference>
<keyword evidence="7 9" id="KW-0413">Isomerase</keyword>
<evidence type="ECO:0000256" key="1">
    <source>
        <dbReference type="ARBA" id="ARBA00001739"/>
    </source>
</evidence>
<evidence type="ECO:0000256" key="2">
    <source>
        <dbReference type="ARBA" id="ARBA00005193"/>
    </source>
</evidence>
<evidence type="ECO:0000313" key="11">
    <source>
        <dbReference type="EMBL" id="MBH0114912.1"/>
    </source>
</evidence>
<evidence type="ECO:0000259" key="10">
    <source>
        <dbReference type="Pfam" id="PF02426"/>
    </source>
</evidence>
<organism evidence="11 12">
    <name type="scientific">Novosphingobium aureum</name>
    <dbReference type="NCBI Taxonomy" id="2792964"/>
    <lineage>
        <taxon>Bacteria</taxon>
        <taxon>Pseudomonadati</taxon>
        <taxon>Pseudomonadota</taxon>
        <taxon>Alphaproteobacteria</taxon>
        <taxon>Sphingomonadales</taxon>
        <taxon>Sphingomonadaceae</taxon>
        <taxon>Novosphingobium</taxon>
    </lineage>
</organism>
<evidence type="ECO:0000256" key="7">
    <source>
        <dbReference type="ARBA" id="ARBA00023235"/>
    </source>
</evidence>
<dbReference type="SUPFAM" id="SSF54909">
    <property type="entry name" value="Dimeric alpha+beta barrel"/>
    <property type="match status" value="1"/>
</dbReference>
<reference evidence="11" key="1">
    <citation type="submission" date="2020-11" db="EMBL/GenBank/DDBJ databases">
        <title>Novosphingobium aureum sp. nov., a marine bacterium isolated from sediment of a salt flat.</title>
        <authorList>
            <person name="Yoo Y."/>
            <person name="Kim J.-J."/>
        </authorList>
    </citation>
    <scope>NUCLEOTIDE SEQUENCE</scope>
    <source>
        <strain evidence="11">YJ-S2-02</strain>
    </source>
</reference>
<sequence>MLFMVEMDVNIPLDADPELVAQRKADEKAYSQKLQAEGTWRHIWRKTGLYSNVSIFDVESNEALHDLIMALPLYPYMDMKVTPLNRHPSAIREDDT</sequence>
<name>A0A931HEY6_9SPHN</name>
<feature type="domain" description="Muconolactone isomerase" evidence="10">
    <location>
        <begin position="1"/>
        <end position="89"/>
    </location>
</feature>
<dbReference type="NCBIfam" id="TIGR03221">
    <property type="entry name" value="muco_delta"/>
    <property type="match status" value="1"/>
</dbReference>
<keyword evidence="6 9" id="KW-0058">Aromatic hydrocarbons catabolism</keyword>
<evidence type="ECO:0000256" key="5">
    <source>
        <dbReference type="ARBA" id="ARBA00012070"/>
    </source>
</evidence>
<evidence type="ECO:0000256" key="4">
    <source>
        <dbReference type="ARBA" id="ARBA00011365"/>
    </source>
</evidence>
<dbReference type="Gene3D" id="3.30.70.1060">
    <property type="entry name" value="Dimeric alpha+beta barrel"/>
    <property type="match status" value="1"/>
</dbReference>
<dbReference type="RefSeq" id="WP_197166921.1">
    <property type="nucleotide sequence ID" value="NZ_JADZGI010000005.1"/>
</dbReference>
<dbReference type="EC" id="5.3.3.4" evidence="5 8"/>
<evidence type="ECO:0000256" key="9">
    <source>
        <dbReference type="PIRNR" id="PIRNR001486"/>
    </source>
</evidence>
<comment type="similarity">
    <text evidence="3 9">Belongs to the muconolactone Delta-isomerase family.</text>
</comment>
<protein>
    <recommendedName>
        <fullName evidence="5 8">Muconolactone Delta-isomerase</fullName>
        <shortName evidence="9">MIase</shortName>
        <ecNumber evidence="5 8">5.3.3.4</ecNumber>
    </recommendedName>
</protein>
<dbReference type="Proteomes" id="UP000617634">
    <property type="component" value="Unassembled WGS sequence"/>
</dbReference>
<comment type="caution">
    <text evidence="11">The sequence shown here is derived from an EMBL/GenBank/DDBJ whole genome shotgun (WGS) entry which is preliminary data.</text>
</comment>
<comment type="catalytic activity">
    <reaction evidence="1 9">
        <text>(S)-muconolactone = (4,5-dihydro-5-oxofuran-2-yl)-acetate</text>
        <dbReference type="Rhea" id="RHEA:12348"/>
        <dbReference type="ChEBI" id="CHEBI:58425"/>
        <dbReference type="ChEBI" id="CHEBI:58736"/>
        <dbReference type="EC" id="5.3.3.4"/>
    </reaction>
</comment>